<proteinExistence type="predicted"/>
<dbReference type="Pfam" id="PF25210">
    <property type="entry name" value="Kelch_FKB95"/>
    <property type="match status" value="1"/>
</dbReference>
<keyword evidence="2" id="KW-1185">Reference proteome</keyword>
<dbReference type="InterPro" id="IPR057499">
    <property type="entry name" value="Kelch_FKB95"/>
</dbReference>
<evidence type="ECO:0000259" key="1">
    <source>
        <dbReference type="PROSITE" id="PS50181"/>
    </source>
</evidence>
<organism evidence="2 3">
    <name type="scientific">Camelina sativa</name>
    <name type="common">False flax</name>
    <name type="synonym">Myagrum sativum</name>
    <dbReference type="NCBI Taxonomy" id="90675"/>
    <lineage>
        <taxon>Eukaryota</taxon>
        <taxon>Viridiplantae</taxon>
        <taxon>Streptophyta</taxon>
        <taxon>Embryophyta</taxon>
        <taxon>Tracheophyta</taxon>
        <taxon>Spermatophyta</taxon>
        <taxon>Magnoliopsida</taxon>
        <taxon>eudicotyledons</taxon>
        <taxon>Gunneridae</taxon>
        <taxon>Pentapetalae</taxon>
        <taxon>rosids</taxon>
        <taxon>malvids</taxon>
        <taxon>Brassicales</taxon>
        <taxon>Brassicaceae</taxon>
        <taxon>Camelineae</taxon>
        <taxon>Camelina</taxon>
    </lineage>
</organism>
<name>A0ABM0SWS1_CAMSA</name>
<dbReference type="SMART" id="SM00256">
    <property type="entry name" value="FBOX"/>
    <property type="match status" value="1"/>
</dbReference>
<dbReference type="PROSITE" id="PS50181">
    <property type="entry name" value="FBOX"/>
    <property type="match status" value="1"/>
</dbReference>
<feature type="domain" description="F-box" evidence="1">
    <location>
        <begin position="34"/>
        <end position="81"/>
    </location>
</feature>
<dbReference type="Gene3D" id="2.120.10.80">
    <property type="entry name" value="Kelch-type beta propeller"/>
    <property type="match status" value="1"/>
</dbReference>
<dbReference type="PANTHER" id="PTHR24414">
    <property type="entry name" value="F-BOX/KELCH-REPEAT PROTEIN SKIP4"/>
    <property type="match status" value="1"/>
</dbReference>
<dbReference type="InterPro" id="IPR050354">
    <property type="entry name" value="F-box/kelch-repeat_ARATH"/>
</dbReference>
<dbReference type="Proteomes" id="UP000694864">
    <property type="component" value="Chromosome 7"/>
</dbReference>
<gene>
    <name evidence="3" type="primary">LOC104703017</name>
</gene>
<protein>
    <submittedName>
        <fullName evidence="3">F-box/kelch-repeat protein At4g39753-like</fullName>
    </submittedName>
</protein>
<dbReference type="SUPFAM" id="SSF81383">
    <property type="entry name" value="F-box domain"/>
    <property type="match status" value="1"/>
</dbReference>
<dbReference type="InterPro" id="IPR001810">
    <property type="entry name" value="F-box_dom"/>
</dbReference>
<reference evidence="3" key="2">
    <citation type="submission" date="2025-08" db="UniProtKB">
        <authorList>
            <consortium name="RefSeq"/>
        </authorList>
    </citation>
    <scope>IDENTIFICATION</scope>
    <source>
        <tissue evidence="3">Leaf</tissue>
    </source>
</reference>
<dbReference type="InterPro" id="IPR036047">
    <property type="entry name" value="F-box-like_dom_sf"/>
</dbReference>
<reference evidence="2" key="1">
    <citation type="journal article" date="2014" name="Nat. Commun.">
        <title>The emerging biofuel crop Camelina sativa retains a highly undifferentiated hexaploid genome structure.</title>
        <authorList>
            <person name="Kagale S."/>
            <person name="Koh C."/>
            <person name="Nixon J."/>
            <person name="Bollina V."/>
            <person name="Clarke W.E."/>
            <person name="Tuteja R."/>
            <person name="Spillane C."/>
            <person name="Robinson S.J."/>
            <person name="Links M.G."/>
            <person name="Clarke C."/>
            <person name="Higgins E.E."/>
            <person name="Huebert T."/>
            <person name="Sharpe A.G."/>
            <person name="Parkin I.A."/>
        </authorList>
    </citation>
    <scope>NUCLEOTIDE SEQUENCE [LARGE SCALE GENOMIC DNA]</scope>
    <source>
        <strain evidence="2">cv. DH55</strain>
    </source>
</reference>
<accession>A0ABM0SWS1</accession>
<sequence length="387" mass="44499">MNYWVGGTTAASSAATSSLDEPPWKKRKSNPPPSLPFLSLPDVLILNCLSRLSKSYYPKLSLVSKTFRSLIKSIDLNHARFHHKTQEPFFYVCLKFPDRPLPTWYTLWIKPEDFDKEEENKKKKSKLVPVPSSYASEPLLIVNVGLDVYAFRQCYPPSRNMLVREKDACIWRVAPNMSVARVNHVACLFDGKIYVMGGCGANDTWGEVFDTKTQTWKPLPDPGPELRFSTMIRGIQVIQGKLYVRSNESKDSVYDPKEGKWNVADKVLEIGSKCVVDNVWYSCRPNSFMWYDKEYSDWRVVKGLSSLNQSRRSGLMETFNFNGKLLLLWDKSTKPRRRICEEKNICGALIAFEKRKNGQVWGKVEWSSVMLKVPSSYRFLRSTSILT</sequence>
<dbReference type="InterPro" id="IPR015915">
    <property type="entry name" value="Kelch-typ_b-propeller"/>
</dbReference>
<dbReference type="SUPFAM" id="SSF117281">
    <property type="entry name" value="Kelch motif"/>
    <property type="match status" value="1"/>
</dbReference>
<dbReference type="Pfam" id="PF00646">
    <property type="entry name" value="F-box"/>
    <property type="match status" value="1"/>
</dbReference>
<dbReference type="PANTHER" id="PTHR24414:SF106">
    <property type="entry name" value="F-BOX DOMAIN-CONTAINING PROTEIN"/>
    <property type="match status" value="1"/>
</dbReference>
<dbReference type="GeneID" id="104703017"/>
<dbReference type="RefSeq" id="XP_010417246.1">
    <property type="nucleotide sequence ID" value="XM_010418944.2"/>
</dbReference>
<dbReference type="CDD" id="cd22152">
    <property type="entry name" value="F-box_AtAFR-like"/>
    <property type="match status" value="1"/>
</dbReference>
<evidence type="ECO:0000313" key="2">
    <source>
        <dbReference type="Proteomes" id="UP000694864"/>
    </source>
</evidence>
<evidence type="ECO:0000313" key="3">
    <source>
        <dbReference type="RefSeq" id="XP_010417246.1"/>
    </source>
</evidence>